<organism evidence="4 5">
    <name type="scientific">Chitinophaga niastensis</name>
    <dbReference type="NCBI Taxonomy" id="536980"/>
    <lineage>
        <taxon>Bacteria</taxon>
        <taxon>Pseudomonadati</taxon>
        <taxon>Bacteroidota</taxon>
        <taxon>Chitinophagia</taxon>
        <taxon>Chitinophagales</taxon>
        <taxon>Chitinophagaceae</taxon>
        <taxon>Chitinophaga</taxon>
    </lineage>
</organism>
<dbReference type="InterPro" id="IPR012373">
    <property type="entry name" value="Ferrdict_sens_TM"/>
</dbReference>
<reference evidence="4 5" key="1">
    <citation type="submission" date="2018-03" db="EMBL/GenBank/DDBJ databases">
        <title>Genomic Encyclopedia of Archaeal and Bacterial Type Strains, Phase II (KMG-II): from individual species to whole genera.</title>
        <authorList>
            <person name="Goeker M."/>
        </authorList>
    </citation>
    <scope>NUCLEOTIDE SEQUENCE [LARGE SCALE GENOMIC DNA]</scope>
    <source>
        <strain evidence="4 5">DSM 24859</strain>
    </source>
</reference>
<dbReference type="AlphaFoldDB" id="A0A2P8HU60"/>
<dbReference type="RefSeq" id="WP_106526942.1">
    <property type="nucleotide sequence ID" value="NZ_PYAW01000001.1"/>
</dbReference>
<dbReference type="EMBL" id="PYAW01000001">
    <property type="protein sequence ID" value="PSL49725.1"/>
    <property type="molecule type" value="Genomic_DNA"/>
</dbReference>
<dbReference type="InterPro" id="IPR006860">
    <property type="entry name" value="FecR"/>
</dbReference>
<protein>
    <submittedName>
        <fullName evidence="4">FecR family protein</fullName>
    </submittedName>
</protein>
<dbReference type="OrthoDB" id="738872at2"/>
<dbReference type="InterPro" id="IPR032508">
    <property type="entry name" value="FecR_C"/>
</dbReference>
<keyword evidence="1" id="KW-0812">Transmembrane</keyword>
<evidence type="ECO:0000313" key="5">
    <source>
        <dbReference type="Proteomes" id="UP000240971"/>
    </source>
</evidence>
<comment type="caution">
    <text evidence="4">The sequence shown here is derived from an EMBL/GenBank/DDBJ whole genome shotgun (WGS) entry which is preliminary data.</text>
</comment>
<dbReference type="Pfam" id="PF04773">
    <property type="entry name" value="FecR"/>
    <property type="match status" value="1"/>
</dbReference>
<dbReference type="Pfam" id="PF16344">
    <property type="entry name" value="FecR_C"/>
    <property type="match status" value="1"/>
</dbReference>
<evidence type="ECO:0000256" key="1">
    <source>
        <dbReference type="SAM" id="Phobius"/>
    </source>
</evidence>
<gene>
    <name evidence="4" type="ORF">CLV51_1011060</name>
</gene>
<dbReference type="PANTHER" id="PTHR30273">
    <property type="entry name" value="PERIPLASMIC SIGNAL SENSOR AND SIGMA FACTOR ACTIVATOR FECR-RELATED"/>
    <property type="match status" value="1"/>
</dbReference>
<name>A0A2P8HU60_CHINA</name>
<keyword evidence="1" id="KW-0472">Membrane</keyword>
<keyword evidence="5" id="KW-1185">Reference proteome</keyword>
<dbReference type="Gene3D" id="3.55.50.30">
    <property type="match status" value="1"/>
</dbReference>
<feature type="domain" description="FecR protein" evidence="2">
    <location>
        <begin position="97"/>
        <end position="186"/>
    </location>
</feature>
<feature type="transmembrane region" description="Helical" evidence="1">
    <location>
        <begin position="56"/>
        <end position="76"/>
    </location>
</feature>
<sequence>MDKQLLEKYFKGHCSQEEVAQVEDYLALQDTPVVDELLMDKWEASQQNGKPKIHRLWYSVAAAVILGAIGVIAMLWHTGHPNPLMAMKWDTLMNNGNKIQLFTMPDGSEVWLNAHTAVAYNHQYNQADRELWLNGEGYFKVVADDQRPFKVHAGQLTSTVLGTEFNISTSNKDDGSIQISLIQGKIAVSIKDTFTKVLSPGQMLQYTNGQTPVLQPFSQQEVLDWKSGKIYFENTTLADALTKLQQRYGCSITLADKSLAGKKVSGEFKMDMSLDKILATLAYVHNLNFVLVSDHTYRVTKKQ</sequence>
<proteinExistence type="predicted"/>
<evidence type="ECO:0000259" key="3">
    <source>
        <dbReference type="Pfam" id="PF16344"/>
    </source>
</evidence>
<dbReference type="GO" id="GO:0016989">
    <property type="term" value="F:sigma factor antagonist activity"/>
    <property type="evidence" value="ECO:0007669"/>
    <property type="project" value="TreeGrafter"/>
</dbReference>
<dbReference type="Gene3D" id="2.60.120.1440">
    <property type="match status" value="1"/>
</dbReference>
<evidence type="ECO:0000313" key="4">
    <source>
        <dbReference type="EMBL" id="PSL49725.1"/>
    </source>
</evidence>
<dbReference type="PANTHER" id="PTHR30273:SF2">
    <property type="entry name" value="PROTEIN FECR"/>
    <property type="match status" value="1"/>
</dbReference>
<dbReference type="Proteomes" id="UP000240971">
    <property type="component" value="Unassembled WGS sequence"/>
</dbReference>
<accession>A0A2P8HU60</accession>
<feature type="domain" description="Protein FecR C-terminal" evidence="3">
    <location>
        <begin position="229"/>
        <end position="296"/>
    </location>
</feature>
<dbReference type="PIRSF" id="PIRSF018266">
    <property type="entry name" value="FecR"/>
    <property type="match status" value="1"/>
</dbReference>
<evidence type="ECO:0000259" key="2">
    <source>
        <dbReference type="Pfam" id="PF04773"/>
    </source>
</evidence>
<keyword evidence="1" id="KW-1133">Transmembrane helix</keyword>